<dbReference type="OrthoDB" id="242810at2157"/>
<evidence type="ECO:0000313" key="3">
    <source>
        <dbReference type="EMBL" id="TSD13374.1"/>
    </source>
</evidence>
<dbReference type="AlphaFoldDB" id="A0A554N7K4"/>
<feature type="transmembrane region" description="Helical" evidence="2">
    <location>
        <begin position="163"/>
        <end position="183"/>
    </location>
</feature>
<accession>A0A554N7K4</accession>
<comment type="caution">
    <text evidence="3">The sequence shown here is derived from an EMBL/GenBank/DDBJ whole genome shotgun (WGS) entry which is preliminary data.</text>
</comment>
<dbReference type="Proteomes" id="UP000319894">
    <property type="component" value="Unassembled WGS sequence"/>
</dbReference>
<evidence type="ECO:0000256" key="2">
    <source>
        <dbReference type="SAM" id="Phobius"/>
    </source>
</evidence>
<dbReference type="EMBL" id="QMDX01000008">
    <property type="protein sequence ID" value="TSD13374.1"/>
    <property type="molecule type" value="Genomic_DNA"/>
</dbReference>
<feature type="compositionally biased region" description="Acidic residues" evidence="1">
    <location>
        <begin position="46"/>
        <end position="58"/>
    </location>
</feature>
<feature type="compositionally biased region" description="Basic and acidic residues" evidence="1">
    <location>
        <begin position="1"/>
        <end position="11"/>
    </location>
</feature>
<dbReference type="InParanoid" id="A0A554N7K4"/>
<evidence type="ECO:0000256" key="1">
    <source>
        <dbReference type="SAM" id="MobiDB-lite"/>
    </source>
</evidence>
<proteinExistence type="predicted"/>
<keyword evidence="4" id="KW-1185">Reference proteome</keyword>
<feature type="transmembrane region" description="Helical" evidence="2">
    <location>
        <begin position="203"/>
        <end position="224"/>
    </location>
</feature>
<organism evidence="3 4">
    <name type="scientific">Haloglomus irregulare</name>
    <dbReference type="NCBI Taxonomy" id="2234134"/>
    <lineage>
        <taxon>Archaea</taxon>
        <taxon>Methanobacteriati</taxon>
        <taxon>Methanobacteriota</taxon>
        <taxon>Stenosarchaea group</taxon>
        <taxon>Halobacteria</taxon>
        <taxon>Halobacteriales</taxon>
        <taxon>Natronomonadaceae</taxon>
        <taxon>Haloglomus</taxon>
    </lineage>
</organism>
<sequence length="226" mass="22407">MTERDGTERFAADGWRTTADRPVGSDGGTTAPEGGGRSTELPPVAEEAEGAGDAEGGTEDGLLAPRGRSLLGYVGSVVGIFIAAGVGLGLGSNFILGFLIEQFVEPGTAPTDNTLVSIMLLHNVITPFLVGPLMAVGAGALIGRALPGRRLTATAIGGSASLVGFYLMTGLTLFLTINVIAQYSTGAGGGGGGLDQAALGKQIIESGIPAAVVGGIGAYIGSYLSG</sequence>
<feature type="transmembrane region" description="Helical" evidence="2">
    <location>
        <begin position="120"/>
        <end position="142"/>
    </location>
</feature>
<keyword evidence="2" id="KW-0812">Transmembrane</keyword>
<feature type="transmembrane region" description="Helical" evidence="2">
    <location>
        <begin position="70"/>
        <end position="100"/>
    </location>
</feature>
<feature type="region of interest" description="Disordered" evidence="1">
    <location>
        <begin position="1"/>
        <end position="61"/>
    </location>
</feature>
<gene>
    <name evidence="3" type="ORF">DP107_12850</name>
</gene>
<protein>
    <submittedName>
        <fullName evidence="3">Uncharacterized protein</fullName>
    </submittedName>
</protein>
<keyword evidence="2" id="KW-0472">Membrane</keyword>
<evidence type="ECO:0000313" key="4">
    <source>
        <dbReference type="Proteomes" id="UP000319894"/>
    </source>
</evidence>
<keyword evidence="2" id="KW-1133">Transmembrane helix</keyword>
<dbReference type="RefSeq" id="WP_144262561.1">
    <property type="nucleotide sequence ID" value="NZ_QMDX01000008.1"/>
</dbReference>
<name>A0A554N7K4_9EURY</name>
<reference evidence="3 4" key="1">
    <citation type="submission" date="2018-06" db="EMBL/GenBank/DDBJ databases">
        <title>Natronomonas sp. F16-60 a new haloarchaeon isolated from a solar saltern of Isla Cristina, Huelva, Spain.</title>
        <authorList>
            <person name="Duran-Viseras A."/>
            <person name="Sanchez-Porro C."/>
            <person name="Ventosa A."/>
        </authorList>
    </citation>
    <scope>NUCLEOTIDE SEQUENCE [LARGE SCALE GENOMIC DNA]</scope>
    <source>
        <strain evidence="3 4">F16-60</strain>
    </source>
</reference>